<protein>
    <recommendedName>
        <fullName evidence="9">Potassium-transporting ATPase potassium-binding subunit</fullName>
    </recommendedName>
    <alternativeName>
        <fullName evidence="9">ATP phosphohydrolase [potassium-transporting] A chain</fullName>
    </alternativeName>
    <alternativeName>
        <fullName evidence="9">Potassium-binding and translocating subunit A</fullName>
    </alternativeName>
    <alternativeName>
        <fullName evidence="9">Potassium-translocating ATPase A chain</fullName>
    </alternativeName>
</protein>
<comment type="caution">
    <text evidence="9">Lacks conserved residue(s) required for the propagation of feature annotation.</text>
</comment>
<keyword evidence="5 9" id="KW-0630">Potassium</keyword>
<dbReference type="PANTHER" id="PTHR30607:SF2">
    <property type="entry name" value="POTASSIUM-TRANSPORTING ATPASE POTASSIUM-BINDING SUBUNIT"/>
    <property type="match status" value="1"/>
</dbReference>
<feature type="transmembrane region" description="Helical" evidence="9">
    <location>
        <begin position="369"/>
        <end position="388"/>
    </location>
</feature>
<feature type="transmembrane region" description="Helical" evidence="9">
    <location>
        <begin position="470"/>
        <end position="496"/>
    </location>
</feature>
<evidence type="ECO:0000256" key="2">
    <source>
        <dbReference type="ARBA" id="ARBA00022475"/>
    </source>
</evidence>
<evidence type="ECO:0000256" key="9">
    <source>
        <dbReference type="HAMAP-Rule" id="MF_00275"/>
    </source>
</evidence>
<feature type="transmembrane region" description="Helical" evidence="9">
    <location>
        <begin position="250"/>
        <end position="268"/>
    </location>
</feature>
<comment type="caution">
    <text evidence="10">The sequence shown here is derived from an EMBL/GenBank/DDBJ whole genome shotgun (WGS) entry which is preliminary data.</text>
</comment>
<evidence type="ECO:0000313" key="11">
    <source>
        <dbReference type="Proteomes" id="UP001231924"/>
    </source>
</evidence>
<keyword evidence="2 9" id="KW-1003">Cell membrane</keyword>
<feature type="transmembrane region" description="Helical" evidence="9">
    <location>
        <begin position="409"/>
        <end position="428"/>
    </location>
</feature>
<comment type="similarity">
    <text evidence="9">Belongs to the KdpA family.</text>
</comment>
<dbReference type="EMBL" id="JASVWF010000005">
    <property type="protein sequence ID" value="MDL5158731.1"/>
    <property type="molecule type" value="Genomic_DNA"/>
</dbReference>
<name>A0ABT7MDI8_9PSEU</name>
<reference evidence="10 11" key="1">
    <citation type="submission" date="2023-06" db="EMBL/GenBank/DDBJ databases">
        <title>Actinomycetospora Odt1-22.</title>
        <authorList>
            <person name="Supong K."/>
        </authorList>
    </citation>
    <scope>NUCLEOTIDE SEQUENCE [LARGE SCALE GENOMIC DNA]</scope>
    <source>
        <strain evidence="10 11">Odt1-22</strain>
    </source>
</reference>
<comment type="subunit">
    <text evidence="9">The system is composed of three essential subunits: KdpA, KdpB and KdpC.</text>
</comment>
<keyword evidence="3 9" id="KW-0633">Potassium transport</keyword>
<keyword evidence="7 9" id="KW-0406">Ion transport</keyword>
<evidence type="ECO:0000256" key="6">
    <source>
        <dbReference type="ARBA" id="ARBA00022989"/>
    </source>
</evidence>
<feature type="transmembrane region" description="Helical" evidence="9">
    <location>
        <begin position="128"/>
        <end position="149"/>
    </location>
</feature>
<comment type="subcellular location">
    <subcellularLocation>
        <location evidence="9">Cell membrane</location>
        <topology evidence="9">Multi-pass membrane protein</topology>
    </subcellularLocation>
</comment>
<keyword evidence="6 9" id="KW-1133">Transmembrane helix</keyword>
<proteinExistence type="inferred from homology"/>
<sequence>MSDTAAGLLQLLVLLVLLAAAWRPLGDWMARVFTDERHWRVERAVYRVGRVDPDSDQRAVTYTLAILAFSLVGVLVTYLVQRVQGLLPFAKDAVEPSVAFNTAISFVTNTNWQSYIPETTMSHASNALALAVQNFLSAAVGMAVAVALVRGFTRSRSGRVGNAWVDLTRAVVRILLPLATVLAVVLIASGVVMSVRANVPLVAADGSTHPAAIAPVASQEAIKELGTNGGGILNANSAHPFENPNGWTNLLQILALLLIPVSLTRTFGRMVGSMRQGYSLLAVMATLWGAMLAVVWTAEAHGPGATGGAMEGKEVRFGIPSSVLFANSTTGTSTGAVNSMHDSYTAFGGGGVLLNMLFGEVSPGGVGTGLYSILVIAIIAVFLAGLMVGRTPELLGTSLGRREVTCAAIVVLTMPALVLLGTGAAIVLPGTGDAMTNSGPHGLSEVLYAFGSAANNNGSAFAGLTVTSPFFQIALGAAMLFGRFLPIIAVLALAGLLSAQPRRDESAGTLRTGTPLFAGLVTATVVLVSAITFLPALALSPIAEGLAAVPIGALP</sequence>
<evidence type="ECO:0000256" key="1">
    <source>
        <dbReference type="ARBA" id="ARBA00022448"/>
    </source>
</evidence>
<evidence type="ECO:0000256" key="8">
    <source>
        <dbReference type="ARBA" id="ARBA00023136"/>
    </source>
</evidence>
<evidence type="ECO:0000256" key="3">
    <source>
        <dbReference type="ARBA" id="ARBA00022538"/>
    </source>
</evidence>
<keyword evidence="4 9" id="KW-0812">Transmembrane</keyword>
<feature type="transmembrane region" description="Helical" evidence="9">
    <location>
        <begin position="59"/>
        <end position="80"/>
    </location>
</feature>
<dbReference type="Pfam" id="PF03814">
    <property type="entry name" value="KdpA"/>
    <property type="match status" value="1"/>
</dbReference>
<keyword evidence="1 9" id="KW-0813">Transport</keyword>
<evidence type="ECO:0000256" key="5">
    <source>
        <dbReference type="ARBA" id="ARBA00022958"/>
    </source>
</evidence>
<gene>
    <name evidence="9 10" type="primary">kdpA</name>
    <name evidence="10" type="ORF">QRT03_22370</name>
</gene>
<feature type="transmembrane region" description="Helical" evidence="9">
    <location>
        <begin position="280"/>
        <end position="298"/>
    </location>
</feature>
<dbReference type="HAMAP" id="MF_00275">
    <property type="entry name" value="KdpA"/>
    <property type="match status" value="1"/>
</dbReference>
<comment type="function">
    <text evidence="9">Part of the high-affinity ATP-driven potassium transport (or Kdp) system, which catalyzes the hydrolysis of ATP coupled with the electrogenic transport of potassium into the cytoplasm. This subunit binds the extracellular potassium ions and delivers the ions to the membrane domain of KdpB through an intramembrane tunnel.</text>
</comment>
<dbReference type="NCBIfam" id="TIGR00680">
    <property type="entry name" value="kdpA"/>
    <property type="match status" value="1"/>
</dbReference>
<evidence type="ECO:0000256" key="7">
    <source>
        <dbReference type="ARBA" id="ARBA00023065"/>
    </source>
</evidence>
<feature type="transmembrane region" description="Helical" evidence="9">
    <location>
        <begin position="170"/>
        <end position="192"/>
    </location>
</feature>
<dbReference type="Proteomes" id="UP001231924">
    <property type="component" value="Unassembled WGS sequence"/>
</dbReference>
<accession>A0ABT7MDI8</accession>
<dbReference type="RefSeq" id="WP_286055265.1">
    <property type="nucleotide sequence ID" value="NZ_JASVWF010000005.1"/>
</dbReference>
<evidence type="ECO:0000313" key="10">
    <source>
        <dbReference type="EMBL" id="MDL5158731.1"/>
    </source>
</evidence>
<feature type="transmembrane region" description="Helical" evidence="9">
    <location>
        <begin position="516"/>
        <end position="538"/>
    </location>
</feature>
<evidence type="ECO:0000256" key="4">
    <source>
        <dbReference type="ARBA" id="ARBA00022692"/>
    </source>
</evidence>
<keyword evidence="8 9" id="KW-0472">Membrane</keyword>
<organism evidence="10 11">
    <name type="scientific">Actinomycetospora termitidis</name>
    <dbReference type="NCBI Taxonomy" id="3053470"/>
    <lineage>
        <taxon>Bacteria</taxon>
        <taxon>Bacillati</taxon>
        <taxon>Actinomycetota</taxon>
        <taxon>Actinomycetes</taxon>
        <taxon>Pseudonocardiales</taxon>
        <taxon>Pseudonocardiaceae</taxon>
        <taxon>Actinomycetospora</taxon>
    </lineage>
</organism>
<keyword evidence="11" id="KW-1185">Reference proteome</keyword>
<dbReference type="InterPro" id="IPR004623">
    <property type="entry name" value="KdpA"/>
</dbReference>
<dbReference type="PANTHER" id="PTHR30607">
    <property type="entry name" value="POTASSIUM-TRANSPORTING ATPASE A CHAIN"/>
    <property type="match status" value="1"/>
</dbReference>
<dbReference type="PIRSF" id="PIRSF001294">
    <property type="entry name" value="K_ATPaseA"/>
    <property type="match status" value="1"/>
</dbReference>